<feature type="domain" description="APS kinase" evidence="16">
    <location>
        <begin position="36"/>
        <end position="185"/>
    </location>
</feature>
<keyword evidence="8 14" id="KW-0547">Nucleotide-binding</keyword>
<keyword evidence="14" id="KW-0597">Phosphoprotein</keyword>
<dbReference type="GO" id="GO:0070814">
    <property type="term" value="P:hydrogen sulfide biosynthetic process"/>
    <property type="evidence" value="ECO:0007669"/>
    <property type="project" value="UniProtKB-UniRule"/>
</dbReference>
<dbReference type="Proteomes" id="UP001162793">
    <property type="component" value="Unassembled WGS sequence"/>
</dbReference>
<evidence type="ECO:0000256" key="7">
    <source>
        <dbReference type="ARBA" id="ARBA00022679"/>
    </source>
</evidence>
<dbReference type="NCBIfam" id="TIGR00455">
    <property type="entry name" value="apsK"/>
    <property type="match status" value="1"/>
</dbReference>
<keyword evidence="9 14" id="KW-0418">Kinase</keyword>
<protein>
    <recommendedName>
        <fullName evidence="6 14">Adenylyl-sulfate kinase</fullName>
        <ecNumber evidence="5 14">2.7.1.25</ecNumber>
    </recommendedName>
    <alternativeName>
        <fullName evidence="12 14">APS kinase</fullName>
    </alternativeName>
    <alternativeName>
        <fullName evidence="13 14">ATP adenosine-5'-phosphosulfate 3'-phosphotransferase</fullName>
    </alternativeName>
    <alternativeName>
        <fullName evidence="11 14">Adenosine-5'-phosphosulfate kinase</fullName>
    </alternativeName>
</protein>
<dbReference type="InterPro" id="IPR002891">
    <property type="entry name" value="APS"/>
</dbReference>
<gene>
    <name evidence="14 17" type="primary">cysC</name>
    <name evidence="17" type="ORF">NKG59_23905</name>
</gene>
<evidence type="ECO:0000256" key="6">
    <source>
        <dbReference type="ARBA" id="ARBA00018163"/>
    </source>
</evidence>
<comment type="caution">
    <text evidence="17">The sequence shown here is derived from an EMBL/GenBank/DDBJ whole genome shotgun (WGS) entry which is preliminary data.</text>
</comment>
<dbReference type="InterPro" id="IPR027417">
    <property type="entry name" value="P-loop_NTPase"/>
</dbReference>
<keyword evidence="18" id="KW-1185">Reference proteome</keyword>
<dbReference type="NCBIfam" id="NF003013">
    <property type="entry name" value="PRK03846.1"/>
    <property type="match status" value="1"/>
</dbReference>
<evidence type="ECO:0000256" key="12">
    <source>
        <dbReference type="ARBA" id="ARBA00031393"/>
    </source>
</evidence>
<evidence type="ECO:0000256" key="1">
    <source>
        <dbReference type="ARBA" id="ARBA00001823"/>
    </source>
</evidence>
<evidence type="ECO:0000259" key="16">
    <source>
        <dbReference type="Pfam" id="PF01583"/>
    </source>
</evidence>
<dbReference type="EC" id="2.7.1.25" evidence="5 14"/>
<evidence type="ECO:0000256" key="8">
    <source>
        <dbReference type="ARBA" id="ARBA00022741"/>
    </source>
</evidence>
<keyword evidence="7 14" id="KW-0808">Transferase</keyword>
<dbReference type="Gene3D" id="3.40.50.300">
    <property type="entry name" value="P-loop containing nucleotide triphosphate hydrolases"/>
    <property type="match status" value="1"/>
</dbReference>
<comment type="pathway">
    <text evidence="3 14 15">Sulfur metabolism; hydrogen sulfide biosynthesis; sulfite from sulfate: step 2/3.</text>
</comment>
<dbReference type="GO" id="GO:0004020">
    <property type="term" value="F:adenylylsulfate kinase activity"/>
    <property type="evidence" value="ECO:0007669"/>
    <property type="project" value="UniProtKB-UniRule"/>
</dbReference>
<dbReference type="CDD" id="cd02027">
    <property type="entry name" value="APSK"/>
    <property type="match status" value="1"/>
</dbReference>
<dbReference type="InterPro" id="IPR059117">
    <property type="entry name" value="APS_kinase_dom"/>
</dbReference>
<comment type="similarity">
    <text evidence="4 14 15">Belongs to the APS kinase family.</text>
</comment>
<sequence length="215" mass="23430">MKSALSSCAGPAARNVYWHAGSVADEARAHQFGHAPLTLWLTGLSGAGKSTLAYALEKRLYETCQRCAVLDGDNLRHHLNHDLGFTEADRTENLRRAAEVARLMNDVGLIVVTAFISPLRSDREMAREIIGADRFVEVHVCTTLDVCEARDPKGLYARARGGQIPQFTGVSSPYEAPEAPSLRLDTGAMPLLTATAALHAHLSAWLDTRQPETVR</sequence>
<dbReference type="PANTHER" id="PTHR11055">
    <property type="entry name" value="BIFUNCTIONAL 3'-PHOSPHOADENOSINE 5'-PHOSPHOSULFATE SYNTHASE"/>
    <property type="match status" value="1"/>
</dbReference>
<reference evidence="18" key="1">
    <citation type="journal article" date="2023" name="Front. Microbiol.">
        <title>Ralstonia chuxiongensis sp. nov., Ralstonia mojiangensis sp. nov., and Ralstonia soli sp. nov., isolated from tobacco fields, are three novel species in the family Burkholderiaceae.</title>
        <authorList>
            <person name="Lu C.H."/>
            <person name="Zhang Y.Y."/>
            <person name="Jiang N."/>
            <person name="Chen W."/>
            <person name="Shao X."/>
            <person name="Zhao Z.M."/>
            <person name="Lu W.L."/>
            <person name="Hu X."/>
            <person name="Xi Y.X."/>
            <person name="Zou S.Y."/>
            <person name="Wei Q.J."/>
            <person name="Lin Z.L."/>
            <person name="Gong L."/>
            <person name="Gai X.T."/>
            <person name="Zhang L.Q."/>
            <person name="Li J.Y."/>
            <person name="Jin Y."/>
            <person name="Xia Z.Y."/>
        </authorList>
    </citation>
    <scope>NUCLEOTIDE SEQUENCE [LARGE SCALE GENOMIC DNA]</scope>
    <source>
        <strain evidence="18">21YRMH01-3</strain>
    </source>
</reference>
<dbReference type="Pfam" id="PF01583">
    <property type="entry name" value="APS_kinase"/>
    <property type="match status" value="1"/>
</dbReference>
<dbReference type="AlphaFoldDB" id="A0AA41WUI4"/>
<accession>A0AA41WUI4</accession>
<evidence type="ECO:0000256" key="13">
    <source>
        <dbReference type="ARBA" id="ARBA00031464"/>
    </source>
</evidence>
<evidence type="ECO:0000256" key="9">
    <source>
        <dbReference type="ARBA" id="ARBA00022777"/>
    </source>
</evidence>
<evidence type="ECO:0000256" key="5">
    <source>
        <dbReference type="ARBA" id="ARBA00012121"/>
    </source>
</evidence>
<name>A0AA41WUI4_9RALS</name>
<dbReference type="HAMAP" id="MF_00065">
    <property type="entry name" value="Adenylyl_sulf_kinase"/>
    <property type="match status" value="1"/>
</dbReference>
<evidence type="ECO:0000256" key="4">
    <source>
        <dbReference type="ARBA" id="ARBA00007008"/>
    </source>
</evidence>
<keyword evidence="10 14" id="KW-0067">ATP-binding</keyword>
<feature type="active site" description="Phosphoserine intermediate" evidence="14">
    <location>
        <position position="117"/>
    </location>
</feature>
<evidence type="ECO:0000256" key="11">
    <source>
        <dbReference type="ARBA" id="ARBA00029724"/>
    </source>
</evidence>
<dbReference type="PANTHER" id="PTHR11055:SF63">
    <property type="entry name" value="ADENYLYL-SULFATE KINASE 1, CHLOROPLASTIC"/>
    <property type="match status" value="1"/>
</dbReference>
<comment type="function">
    <text evidence="2 14 15">Catalyzes the synthesis of activated sulfate.</text>
</comment>
<evidence type="ECO:0000256" key="3">
    <source>
        <dbReference type="ARBA" id="ARBA00004806"/>
    </source>
</evidence>
<evidence type="ECO:0000256" key="14">
    <source>
        <dbReference type="HAMAP-Rule" id="MF_00065"/>
    </source>
</evidence>
<dbReference type="EMBL" id="JAMYWC010000009">
    <property type="protein sequence ID" value="MCP1175420.1"/>
    <property type="molecule type" value="Genomic_DNA"/>
</dbReference>
<dbReference type="GO" id="GO:0000103">
    <property type="term" value="P:sulfate assimilation"/>
    <property type="evidence" value="ECO:0007669"/>
    <property type="project" value="UniProtKB-UniRule"/>
</dbReference>
<proteinExistence type="inferred from homology"/>
<evidence type="ECO:0000256" key="10">
    <source>
        <dbReference type="ARBA" id="ARBA00022840"/>
    </source>
</evidence>
<feature type="binding site" evidence="14">
    <location>
        <begin position="43"/>
        <end position="50"/>
    </location>
    <ligand>
        <name>ATP</name>
        <dbReference type="ChEBI" id="CHEBI:30616"/>
    </ligand>
</feature>
<evidence type="ECO:0000313" key="18">
    <source>
        <dbReference type="Proteomes" id="UP001162793"/>
    </source>
</evidence>
<dbReference type="RefSeq" id="WP_253542178.1">
    <property type="nucleotide sequence ID" value="NZ_JAMYWC010000009.1"/>
</dbReference>
<dbReference type="SUPFAM" id="SSF52540">
    <property type="entry name" value="P-loop containing nucleoside triphosphate hydrolases"/>
    <property type="match status" value="1"/>
</dbReference>
<evidence type="ECO:0000256" key="2">
    <source>
        <dbReference type="ARBA" id="ARBA00002632"/>
    </source>
</evidence>
<organism evidence="17 18">
    <name type="scientific">Ralstonia chuxiongensis</name>
    <dbReference type="NCBI Taxonomy" id="2957504"/>
    <lineage>
        <taxon>Bacteria</taxon>
        <taxon>Pseudomonadati</taxon>
        <taxon>Pseudomonadota</taxon>
        <taxon>Betaproteobacteria</taxon>
        <taxon>Burkholderiales</taxon>
        <taxon>Burkholderiaceae</taxon>
        <taxon>Ralstonia</taxon>
    </lineage>
</organism>
<comment type="catalytic activity">
    <reaction evidence="1 14 15">
        <text>adenosine 5'-phosphosulfate + ATP = 3'-phosphoadenylyl sulfate + ADP + H(+)</text>
        <dbReference type="Rhea" id="RHEA:24152"/>
        <dbReference type="ChEBI" id="CHEBI:15378"/>
        <dbReference type="ChEBI" id="CHEBI:30616"/>
        <dbReference type="ChEBI" id="CHEBI:58243"/>
        <dbReference type="ChEBI" id="CHEBI:58339"/>
        <dbReference type="ChEBI" id="CHEBI:456216"/>
        <dbReference type="EC" id="2.7.1.25"/>
    </reaction>
</comment>
<evidence type="ECO:0000256" key="15">
    <source>
        <dbReference type="RuleBase" id="RU004347"/>
    </source>
</evidence>
<evidence type="ECO:0000313" key="17">
    <source>
        <dbReference type="EMBL" id="MCP1175420.1"/>
    </source>
</evidence>
<dbReference type="GO" id="GO:0005524">
    <property type="term" value="F:ATP binding"/>
    <property type="evidence" value="ECO:0007669"/>
    <property type="project" value="UniProtKB-UniRule"/>
</dbReference>